<comment type="similarity">
    <text evidence="4">Belongs to the carotenoid/retinoid oxidoreductase family. CrtN subfamily.</text>
</comment>
<comment type="caution">
    <text evidence="7">The sequence shown here is derived from an EMBL/GenBank/DDBJ whole genome shotgun (WGS) entry which is preliminary data.</text>
</comment>
<dbReference type="InterPro" id="IPR002937">
    <property type="entry name" value="Amino_oxidase"/>
</dbReference>
<name>A0A511X3I9_9BACI</name>
<dbReference type="EMBL" id="BJYE01000029">
    <property type="protein sequence ID" value="GEN57497.1"/>
    <property type="molecule type" value="Genomic_DNA"/>
</dbReference>
<dbReference type="STRING" id="442899.SAMN05720591_13031"/>
<dbReference type="InterPro" id="IPR014105">
    <property type="entry name" value="Carotenoid/retinoid_OxRdtase"/>
</dbReference>
<dbReference type="OrthoDB" id="9814556at2"/>
<dbReference type="AlphaFoldDB" id="A0A511X3I9"/>
<keyword evidence="8" id="KW-1185">Reference proteome</keyword>
<accession>A0A511X3I9</accession>
<dbReference type="RefSeq" id="WP_089803122.1">
    <property type="nucleotide sequence ID" value="NZ_BJYE01000029.1"/>
</dbReference>
<feature type="domain" description="Amine oxidase" evidence="6">
    <location>
        <begin position="20"/>
        <end position="483"/>
    </location>
</feature>
<dbReference type="Gene3D" id="3.50.50.60">
    <property type="entry name" value="FAD/NAD(P)-binding domain"/>
    <property type="match status" value="2"/>
</dbReference>
<organism evidence="7 8">
    <name type="scientific">Halolactibacillus alkaliphilus</name>
    <dbReference type="NCBI Taxonomy" id="442899"/>
    <lineage>
        <taxon>Bacteria</taxon>
        <taxon>Bacillati</taxon>
        <taxon>Bacillota</taxon>
        <taxon>Bacilli</taxon>
        <taxon>Bacillales</taxon>
        <taxon>Bacillaceae</taxon>
        <taxon>Halolactibacillus</taxon>
    </lineage>
</organism>
<evidence type="ECO:0000256" key="3">
    <source>
        <dbReference type="ARBA" id="ARBA00023002"/>
    </source>
</evidence>
<dbReference type="Proteomes" id="UP000321400">
    <property type="component" value="Unassembled WGS sequence"/>
</dbReference>
<gene>
    <name evidence="7" type="primary">crtN</name>
    <name evidence="7" type="ORF">HAL01_19610</name>
</gene>
<proteinExistence type="inferred from homology"/>
<evidence type="ECO:0000256" key="4">
    <source>
        <dbReference type="ARBA" id="ARBA00038322"/>
    </source>
</evidence>
<evidence type="ECO:0000256" key="2">
    <source>
        <dbReference type="ARBA" id="ARBA00022746"/>
    </source>
</evidence>
<reference evidence="7 8" key="1">
    <citation type="submission" date="2019-07" db="EMBL/GenBank/DDBJ databases">
        <title>Whole genome shotgun sequence of Halolactibacillus alkaliphilus NBRC 103919.</title>
        <authorList>
            <person name="Hosoyama A."/>
            <person name="Uohara A."/>
            <person name="Ohji S."/>
            <person name="Ichikawa N."/>
        </authorList>
    </citation>
    <scope>NUCLEOTIDE SEQUENCE [LARGE SCALE GENOMIC DNA]</scope>
    <source>
        <strain evidence="7 8">NBRC 103919</strain>
    </source>
</reference>
<dbReference type="InterPro" id="IPR036188">
    <property type="entry name" value="FAD/NAD-bd_sf"/>
</dbReference>
<sequence length="487" mass="54783">MSEAYLSQKMARIAVVGGGIGGITAALYLKRQGHDVTLYERSHKLGGRLTYENNERFIIDQGPTIVLLPELLKSILNDVGFTEDRYELLPIDPVYDIHFKDGTTFRKYRDKEATKNEINKKFPFDVKGFERYLAEMEDVYHFGVGAFLSRDFQSKRDFLSLTNLKFVLKSKSYRTVTDYLSRFFDDQRLRDAYSLQTLYIGGAPHQVPALYGLISYSEHAFGVWYVKGGYYSLIPKLEGYLTEIGVVVKKEVPVSKLIVENNQIKGLVASGDQVFYDKVVYNGDYPTIEGLIDQHKVLERPLKPSSGCVMIYLGLSKQYPDQLTHQFFMSRDFNHYMEDVMHADALPKDPSLYVFNPAPIEQTTADLSTLYVLIPVPTVINPTKEALDAFVNKQLTWLEEVAYEGLTQHIEWIKVRTPRDAEADGLYLGGSFGVSPLLSQSGAFRPQVVHPTIKGLYAVGASVHPGGGVPIVMQGAKLLADAIDRGE</sequence>
<evidence type="ECO:0000313" key="7">
    <source>
        <dbReference type="EMBL" id="GEN57497.1"/>
    </source>
</evidence>
<dbReference type="PANTHER" id="PTHR43734">
    <property type="entry name" value="PHYTOENE DESATURASE"/>
    <property type="match status" value="1"/>
</dbReference>
<dbReference type="GO" id="GO:0016117">
    <property type="term" value="P:carotenoid biosynthetic process"/>
    <property type="evidence" value="ECO:0007669"/>
    <property type="project" value="UniProtKB-KW"/>
</dbReference>
<evidence type="ECO:0000313" key="8">
    <source>
        <dbReference type="Proteomes" id="UP000321400"/>
    </source>
</evidence>
<dbReference type="SUPFAM" id="SSF51905">
    <property type="entry name" value="FAD/NAD(P)-binding domain"/>
    <property type="match status" value="1"/>
</dbReference>
<evidence type="ECO:0000256" key="5">
    <source>
        <dbReference type="RuleBase" id="RU362075"/>
    </source>
</evidence>
<protein>
    <submittedName>
        <fullName evidence="7">Dehydrosqualene desaturase</fullName>
    </submittedName>
</protein>
<dbReference type="PANTHER" id="PTHR43734:SF1">
    <property type="entry name" value="PHYTOENE DESATURASE"/>
    <property type="match status" value="1"/>
</dbReference>
<evidence type="ECO:0000259" key="6">
    <source>
        <dbReference type="Pfam" id="PF01593"/>
    </source>
</evidence>
<dbReference type="GO" id="GO:0016491">
    <property type="term" value="F:oxidoreductase activity"/>
    <property type="evidence" value="ECO:0007669"/>
    <property type="project" value="UniProtKB-KW"/>
</dbReference>
<comment type="pathway">
    <text evidence="1 5">Carotenoid biosynthesis.</text>
</comment>
<dbReference type="Pfam" id="PF01593">
    <property type="entry name" value="Amino_oxidase"/>
    <property type="match status" value="1"/>
</dbReference>
<dbReference type="PRINTS" id="PR00419">
    <property type="entry name" value="ADXRDTASE"/>
</dbReference>
<keyword evidence="3 5" id="KW-0560">Oxidoreductase</keyword>
<evidence type="ECO:0000256" key="1">
    <source>
        <dbReference type="ARBA" id="ARBA00004829"/>
    </source>
</evidence>
<keyword evidence="2 5" id="KW-0125">Carotenoid biosynthesis</keyword>
<dbReference type="NCBIfam" id="TIGR02734">
    <property type="entry name" value="crtI_fam"/>
    <property type="match status" value="1"/>
</dbReference>